<evidence type="ECO:0000313" key="2">
    <source>
        <dbReference type="EMBL" id="KFL28960.1"/>
    </source>
</evidence>
<feature type="transmembrane region" description="Helical" evidence="1">
    <location>
        <begin position="62"/>
        <end position="82"/>
    </location>
</feature>
<dbReference type="STRING" id="46914.JP75_23440"/>
<dbReference type="Proteomes" id="UP000028981">
    <property type="component" value="Unassembled WGS sequence"/>
</dbReference>
<evidence type="ECO:0000313" key="3">
    <source>
        <dbReference type="Proteomes" id="UP000028981"/>
    </source>
</evidence>
<gene>
    <name evidence="2" type="ORF">JP75_23440</name>
</gene>
<dbReference type="EMBL" id="JQGC01000033">
    <property type="protein sequence ID" value="KFL28960.1"/>
    <property type="molecule type" value="Genomic_DNA"/>
</dbReference>
<dbReference type="InterPro" id="IPR006696">
    <property type="entry name" value="DUF423"/>
</dbReference>
<dbReference type="Pfam" id="PF04241">
    <property type="entry name" value="DUF423"/>
    <property type="match status" value="1"/>
</dbReference>
<comment type="caution">
    <text evidence="2">The sequence shown here is derived from an EMBL/GenBank/DDBJ whole genome shotgun (WGS) entry which is preliminary data.</text>
</comment>
<evidence type="ECO:0000256" key="1">
    <source>
        <dbReference type="SAM" id="Phobius"/>
    </source>
</evidence>
<feature type="transmembrane region" description="Helical" evidence="1">
    <location>
        <begin position="94"/>
        <end position="115"/>
    </location>
</feature>
<reference evidence="2 3" key="1">
    <citation type="submission" date="2014-08" db="EMBL/GenBank/DDBJ databases">
        <authorList>
            <person name="Hassan Y.I."/>
            <person name="Lepp D."/>
            <person name="Zhou T."/>
        </authorList>
    </citation>
    <scope>NUCLEOTIDE SEQUENCE [LARGE SCALE GENOMIC DNA]</scope>
    <source>
        <strain evidence="2 3">IFO13584</strain>
    </source>
</reference>
<keyword evidence="1" id="KW-1133">Transmembrane helix</keyword>
<proteinExistence type="predicted"/>
<dbReference type="RefSeq" id="WP_035087186.1">
    <property type="nucleotide sequence ID" value="NZ_JQGC01000033.1"/>
</dbReference>
<accession>A0A087LWF7</accession>
<dbReference type="AlphaFoldDB" id="A0A087LWF7"/>
<name>A0A087LWF7_9HYPH</name>
<feature type="transmembrane region" description="Helical" evidence="1">
    <location>
        <begin position="34"/>
        <end position="55"/>
    </location>
</feature>
<sequence length="121" mass="12248">MSDWMRRVLVGVAGLLGAIGVATAAMTSHGEDVRNLAAISAMALAHAPVLLVLGLMGRGRALSIVGLVLTAGCLIFVGDLAMRHWVGTSLFPGAAPIGGGGMILGWLGVAIAGMFRGLLNE</sequence>
<protein>
    <submittedName>
        <fullName evidence="2">Uncharacterized protein</fullName>
    </submittedName>
</protein>
<organism evidence="2 3">
    <name type="scientific">Devosia riboflavina</name>
    <dbReference type="NCBI Taxonomy" id="46914"/>
    <lineage>
        <taxon>Bacteria</taxon>
        <taxon>Pseudomonadati</taxon>
        <taxon>Pseudomonadota</taxon>
        <taxon>Alphaproteobacteria</taxon>
        <taxon>Hyphomicrobiales</taxon>
        <taxon>Devosiaceae</taxon>
        <taxon>Devosia</taxon>
    </lineage>
</organism>
<keyword evidence="3" id="KW-1185">Reference proteome</keyword>
<keyword evidence="1" id="KW-0812">Transmembrane</keyword>
<keyword evidence="1" id="KW-0472">Membrane</keyword>